<organism evidence="2 3">
    <name type="scientific">Neonectria magnoliae</name>
    <dbReference type="NCBI Taxonomy" id="2732573"/>
    <lineage>
        <taxon>Eukaryota</taxon>
        <taxon>Fungi</taxon>
        <taxon>Dikarya</taxon>
        <taxon>Ascomycota</taxon>
        <taxon>Pezizomycotina</taxon>
        <taxon>Sordariomycetes</taxon>
        <taxon>Hypocreomycetidae</taxon>
        <taxon>Hypocreales</taxon>
        <taxon>Nectriaceae</taxon>
        <taxon>Neonectria</taxon>
    </lineage>
</organism>
<evidence type="ECO:0000256" key="1">
    <source>
        <dbReference type="SAM" id="MobiDB-lite"/>
    </source>
</evidence>
<evidence type="ECO:0000313" key="3">
    <source>
        <dbReference type="Proteomes" id="UP001498421"/>
    </source>
</evidence>
<proteinExistence type="predicted"/>
<feature type="region of interest" description="Disordered" evidence="1">
    <location>
        <begin position="1"/>
        <end position="22"/>
    </location>
</feature>
<name>A0ABR1H0G0_9HYPO</name>
<accession>A0ABR1H0G0</accession>
<sequence>MQLQFDFEESRRDEDDYRENPSDDTYVAAKTLQRRDRVWNAWIQFAKGMGYESEATWVEFVLGSEDAFRRLKTFLKAFVKVSSKECIVLGPEEVKQVQKIGTGTTLEDYWSALVKVADMLIMEPKRRQNPRDADVWTLTYSSQFKGSSGKAAYKLARWLPQLATDLGLSLTQTFVKREATAEDVMLILTTLWTCSADIPCSPQARAAFHTALLLGTIGGWRPASVLQIKYADVELAWLRDPRDPKKSIPTANITIRHVKQQRLEIKRDQTEKYYFPYPITFWESAKKTHL</sequence>
<evidence type="ECO:0000313" key="2">
    <source>
        <dbReference type="EMBL" id="KAK7414590.1"/>
    </source>
</evidence>
<protein>
    <submittedName>
        <fullName evidence="2">Uncharacterized protein</fullName>
    </submittedName>
</protein>
<keyword evidence="3" id="KW-1185">Reference proteome</keyword>
<comment type="caution">
    <text evidence="2">The sequence shown here is derived from an EMBL/GenBank/DDBJ whole genome shotgun (WGS) entry which is preliminary data.</text>
</comment>
<dbReference type="Proteomes" id="UP001498421">
    <property type="component" value="Unassembled WGS sequence"/>
</dbReference>
<dbReference type="Pfam" id="PF11917">
    <property type="entry name" value="DUF3435"/>
    <property type="match status" value="1"/>
</dbReference>
<dbReference type="EMBL" id="JAZAVK010000288">
    <property type="protein sequence ID" value="KAK7414590.1"/>
    <property type="molecule type" value="Genomic_DNA"/>
</dbReference>
<feature type="compositionally biased region" description="Basic and acidic residues" evidence="1">
    <location>
        <begin position="8"/>
        <end position="21"/>
    </location>
</feature>
<dbReference type="InterPro" id="IPR021842">
    <property type="entry name" value="DUF3435"/>
</dbReference>
<reference evidence="2 3" key="1">
    <citation type="journal article" date="2025" name="Microbiol. Resour. Announc.">
        <title>Draft genome sequences for Neonectria magnoliae and Neonectria punicea, canker pathogens of Liriodendron tulipifera and Acer saccharum in West Virginia.</title>
        <authorList>
            <person name="Petronek H.M."/>
            <person name="Kasson M.T."/>
            <person name="Metheny A.M."/>
            <person name="Stauder C.M."/>
            <person name="Lovett B."/>
            <person name="Lynch S.C."/>
            <person name="Garnas J.R."/>
            <person name="Kasson L.R."/>
            <person name="Stajich J.E."/>
        </authorList>
    </citation>
    <scope>NUCLEOTIDE SEQUENCE [LARGE SCALE GENOMIC DNA]</scope>
    <source>
        <strain evidence="2 3">NRRL 64651</strain>
    </source>
</reference>
<gene>
    <name evidence="2" type="ORF">QQZ08_012525</name>
</gene>